<evidence type="ECO:0000256" key="3">
    <source>
        <dbReference type="ARBA" id="ARBA00010626"/>
    </source>
</evidence>
<evidence type="ECO:0000256" key="4">
    <source>
        <dbReference type="ARBA" id="ARBA00012196"/>
    </source>
</evidence>
<evidence type="ECO:0000256" key="6">
    <source>
        <dbReference type="ARBA" id="ARBA00022676"/>
    </source>
</evidence>
<evidence type="ECO:0000256" key="14">
    <source>
        <dbReference type="ARBA" id="ARBA00033080"/>
    </source>
</evidence>
<dbReference type="PANTHER" id="PTHR21420:SF10">
    <property type="entry name" value="GDP-FUCOSE PROTEIN O-FUCOSYLTRANSFERASE 1"/>
    <property type="match status" value="1"/>
</dbReference>
<evidence type="ECO:0000313" key="18">
    <source>
        <dbReference type="Proteomes" id="UP001497623"/>
    </source>
</evidence>
<reference evidence="17 18" key="1">
    <citation type="submission" date="2024-05" db="EMBL/GenBank/DDBJ databases">
        <authorList>
            <person name="Wallberg A."/>
        </authorList>
    </citation>
    <scope>NUCLEOTIDE SEQUENCE [LARGE SCALE GENOMIC DNA]</scope>
</reference>
<comment type="caution">
    <text evidence="17">The sequence shown here is derived from an EMBL/GenBank/DDBJ whole genome shotgun (WGS) entry which is preliminary data.</text>
</comment>
<evidence type="ECO:0000256" key="13">
    <source>
        <dbReference type="ARBA" id="ARBA00023277"/>
    </source>
</evidence>
<gene>
    <name evidence="17" type="ORF">MNOR_LOCUS21652</name>
</gene>
<evidence type="ECO:0000256" key="9">
    <source>
        <dbReference type="ARBA" id="ARBA00022976"/>
    </source>
</evidence>
<sequence length="375" mass="43498">MTQARPLKNVKSNLVFILVVLPFLRIKENGIPVTISLMNGYDHGTHMSFALWSFCNRSMYRLVLVSIIDLNTEQILNQSLFDTYQTVPFYIEVAERDRFTLDHTIVIRSFGKKFILYYILHYSEATLCQLLRECYCDNGLWWTFISYCENVNYGRPLAYSTVFNRLWSNQPAVYDAQSYPVFGRSVNGYPMVLNHNRCSDTYEENDFALKRNNNHYCFYNMCFTGVYAKKMDFHNVCYRSWHPFPPVFCLCCDSEAMARMADICIGINGTIIKQLKRVIKSISAKSVFVASDNDHMIPELTKALEKMKVAVVKLEPTSPHVDLAILGRSNHYIGNCISSFSSFAKRERDAIGLPSSFWAFPLEKERKKKMNHDEF</sequence>
<feature type="non-terminal residue" evidence="17">
    <location>
        <position position="375"/>
    </location>
</feature>
<dbReference type="PANTHER" id="PTHR21420">
    <property type="entry name" value="GDP-FUCOSE PROTEIN O-FUCOSYLTRANSFERASE 1"/>
    <property type="match status" value="1"/>
</dbReference>
<comment type="catalytic activity">
    <reaction evidence="15">
        <text>L-threonyl-[protein] + GDP-beta-L-fucose = 3-O-(alpha-L-fucosyl)-L-threonyl-[protein] + GDP + H(+)</text>
        <dbReference type="Rhea" id="RHEA:70491"/>
        <dbReference type="Rhea" id="RHEA-COMP:11060"/>
        <dbReference type="Rhea" id="RHEA-COMP:17915"/>
        <dbReference type="ChEBI" id="CHEBI:15378"/>
        <dbReference type="ChEBI" id="CHEBI:30013"/>
        <dbReference type="ChEBI" id="CHEBI:57273"/>
        <dbReference type="ChEBI" id="CHEBI:58189"/>
        <dbReference type="ChEBI" id="CHEBI:189631"/>
        <dbReference type="EC" id="2.4.1.221"/>
    </reaction>
    <physiologicalReaction direction="left-to-right" evidence="15">
        <dbReference type="Rhea" id="RHEA:70492"/>
    </physiologicalReaction>
</comment>
<dbReference type="GO" id="GO:0006004">
    <property type="term" value="P:fucose metabolic process"/>
    <property type="evidence" value="ECO:0007669"/>
    <property type="project" value="UniProtKB-KW"/>
</dbReference>
<evidence type="ECO:0000256" key="2">
    <source>
        <dbReference type="ARBA" id="ARBA00004922"/>
    </source>
</evidence>
<keyword evidence="6" id="KW-0328">Glycosyltransferase</keyword>
<evidence type="ECO:0000313" key="17">
    <source>
        <dbReference type="EMBL" id="CAL4119343.1"/>
    </source>
</evidence>
<evidence type="ECO:0000256" key="1">
    <source>
        <dbReference type="ARBA" id="ARBA00004240"/>
    </source>
</evidence>
<evidence type="ECO:0000256" key="15">
    <source>
        <dbReference type="ARBA" id="ARBA00047273"/>
    </source>
</evidence>
<dbReference type="Gene3D" id="3.40.50.11350">
    <property type="match status" value="1"/>
</dbReference>
<dbReference type="InterPro" id="IPR039922">
    <property type="entry name" value="POFUT1"/>
</dbReference>
<comment type="similarity">
    <text evidence="3">Belongs to the glycosyltransferase 65 family.</text>
</comment>
<dbReference type="AlphaFoldDB" id="A0AAV2R7V1"/>
<evidence type="ECO:0000256" key="12">
    <source>
        <dbReference type="ARBA" id="ARBA00023253"/>
    </source>
</evidence>
<organism evidence="17 18">
    <name type="scientific">Meganyctiphanes norvegica</name>
    <name type="common">Northern krill</name>
    <name type="synonym">Thysanopoda norvegica</name>
    <dbReference type="NCBI Taxonomy" id="48144"/>
    <lineage>
        <taxon>Eukaryota</taxon>
        <taxon>Metazoa</taxon>
        <taxon>Ecdysozoa</taxon>
        <taxon>Arthropoda</taxon>
        <taxon>Crustacea</taxon>
        <taxon>Multicrustacea</taxon>
        <taxon>Malacostraca</taxon>
        <taxon>Eumalacostraca</taxon>
        <taxon>Eucarida</taxon>
        <taxon>Euphausiacea</taxon>
        <taxon>Euphausiidae</taxon>
        <taxon>Meganyctiphanes</taxon>
    </lineage>
</organism>
<keyword evidence="12" id="KW-0294">Fucose metabolism</keyword>
<evidence type="ECO:0000256" key="8">
    <source>
        <dbReference type="ARBA" id="ARBA00022824"/>
    </source>
</evidence>
<proteinExistence type="inferred from homology"/>
<keyword evidence="18" id="KW-1185">Reference proteome</keyword>
<dbReference type="GO" id="GO:0005783">
    <property type="term" value="C:endoplasmic reticulum"/>
    <property type="evidence" value="ECO:0007669"/>
    <property type="project" value="UniProtKB-SubCell"/>
</dbReference>
<keyword evidence="13" id="KW-0119">Carbohydrate metabolism</keyword>
<dbReference type="Proteomes" id="UP001497623">
    <property type="component" value="Unassembled WGS sequence"/>
</dbReference>
<accession>A0AAV2R7V1</accession>
<keyword evidence="7" id="KW-0808">Transferase</keyword>
<keyword evidence="10" id="KW-1015">Disulfide bond</keyword>
<keyword evidence="8" id="KW-0256">Endoplasmic reticulum</keyword>
<dbReference type="GO" id="GO:0007219">
    <property type="term" value="P:Notch signaling pathway"/>
    <property type="evidence" value="ECO:0007669"/>
    <property type="project" value="UniProtKB-KW"/>
</dbReference>
<protein>
    <recommendedName>
        <fullName evidence="5">GDP-fucose protein O-fucosyltransferase 1</fullName>
        <ecNumber evidence="4">2.4.1.221</ecNumber>
    </recommendedName>
    <alternativeName>
        <fullName evidence="14">Peptide-O-fucosyltransferase 1</fullName>
    </alternativeName>
</protein>
<evidence type="ECO:0000256" key="5">
    <source>
        <dbReference type="ARBA" id="ARBA00021745"/>
    </source>
</evidence>
<evidence type="ECO:0000256" key="7">
    <source>
        <dbReference type="ARBA" id="ARBA00022679"/>
    </source>
</evidence>
<evidence type="ECO:0000256" key="10">
    <source>
        <dbReference type="ARBA" id="ARBA00023157"/>
    </source>
</evidence>
<comment type="subcellular location">
    <subcellularLocation>
        <location evidence="1">Endoplasmic reticulum</location>
    </subcellularLocation>
</comment>
<name>A0AAV2R7V1_MEGNR</name>
<dbReference type="InterPro" id="IPR019378">
    <property type="entry name" value="GDP-Fuc_O-FucTrfase"/>
</dbReference>
<evidence type="ECO:0000256" key="16">
    <source>
        <dbReference type="ARBA" id="ARBA00048647"/>
    </source>
</evidence>
<dbReference type="EMBL" id="CAXKWB010017591">
    <property type="protein sequence ID" value="CAL4119343.1"/>
    <property type="molecule type" value="Genomic_DNA"/>
</dbReference>
<dbReference type="Pfam" id="PF10250">
    <property type="entry name" value="O-FucT"/>
    <property type="match status" value="1"/>
</dbReference>
<dbReference type="EC" id="2.4.1.221" evidence="4"/>
<comment type="pathway">
    <text evidence="2">Protein modification; protein glycosylation.</text>
</comment>
<keyword evidence="9" id="KW-0914">Notch signaling pathway</keyword>
<comment type="catalytic activity">
    <reaction evidence="16">
        <text>L-seryl-[protein] + GDP-beta-L-fucose = 3-O-(alpha-L-fucosyl)-L-seryl-[protein] + GDP + H(+)</text>
        <dbReference type="Rhea" id="RHEA:63644"/>
        <dbReference type="Rhea" id="RHEA-COMP:9863"/>
        <dbReference type="Rhea" id="RHEA-COMP:17914"/>
        <dbReference type="ChEBI" id="CHEBI:15378"/>
        <dbReference type="ChEBI" id="CHEBI:29999"/>
        <dbReference type="ChEBI" id="CHEBI:57273"/>
        <dbReference type="ChEBI" id="CHEBI:58189"/>
        <dbReference type="ChEBI" id="CHEBI:189632"/>
        <dbReference type="EC" id="2.4.1.221"/>
    </reaction>
    <physiologicalReaction direction="left-to-right" evidence="16">
        <dbReference type="Rhea" id="RHEA:63645"/>
    </physiologicalReaction>
</comment>
<keyword evidence="11" id="KW-0325">Glycoprotein</keyword>
<evidence type="ECO:0000256" key="11">
    <source>
        <dbReference type="ARBA" id="ARBA00023180"/>
    </source>
</evidence>
<dbReference type="GO" id="GO:0046922">
    <property type="term" value="F:peptide-O-fucosyltransferase activity"/>
    <property type="evidence" value="ECO:0007669"/>
    <property type="project" value="UniProtKB-EC"/>
</dbReference>